<accession>Q9C4W6</accession>
<evidence type="ECO:0000313" key="2">
    <source>
        <dbReference type="EMBL" id="AAK06926.1"/>
    </source>
</evidence>
<evidence type="ECO:0000256" key="1">
    <source>
        <dbReference type="SAM" id="Coils"/>
    </source>
</evidence>
<dbReference type="AlphaFoldDB" id="Q9C4W6"/>
<name>Q9C4W6_SACIS</name>
<reference evidence="2" key="1">
    <citation type="journal article" date="2000" name="J. Bacteriol.">
        <title>pING family of conjugative plasmids from the extremely thermophilic archaeon Sulfolobus islandicus: insights into recombination and conjugation in Crenarchaeota.</title>
        <authorList>
            <person name="Stedman K.M."/>
            <person name="She Q."/>
            <person name="Phan H."/>
            <person name="Holz I."/>
            <person name="Singh H."/>
            <person name="Prangishvili D."/>
            <person name="Garrett R."/>
            <person name="Zillig W."/>
        </authorList>
    </citation>
    <scope>NUCLEOTIDE SEQUENCE</scope>
    <source>
        <plasmid evidence="2">pING1</plasmid>
    </source>
</reference>
<dbReference type="RefSeq" id="WP_011114804.1">
    <property type="nucleotide sequence ID" value="NC_004852.1"/>
</dbReference>
<feature type="coiled-coil region" evidence="1">
    <location>
        <begin position="10"/>
        <end position="58"/>
    </location>
</feature>
<sequence>MTVDEIIEENRELHILYARAMENITKLQNKIMRLQKENEELKKENEKLRKQRNILLRGMEIALQISNREKADLHLRMIIERIKRETGELKGD</sequence>
<keyword evidence="2" id="KW-0614">Plasmid</keyword>
<protein>
    <submittedName>
        <fullName evidence="2">ORF92</fullName>
    </submittedName>
</protein>
<keyword evidence="1" id="KW-0175">Coiled coil</keyword>
<geneLocation type="plasmid" evidence="2">
    <name>pING1</name>
</geneLocation>
<proteinExistence type="predicted"/>
<organism evidence="2">
    <name type="scientific">Saccharolobus islandicus</name>
    <name type="common">Sulfolobus islandicus</name>
    <dbReference type="NCBI Taxonomy" id="43080"/>
    <lineage>
        <taxon>Archaea</taxon>
        <taxon>Thermoproteota</taxon>
        <taxon>Thermoprotei</taxon>
        <taxon>Sulfolobales</taxon>
        <taxon>Sulfolobaceae</taxon>
        <taxon>Saccharolobus</taxon>
    </lineage>
</organism>
<dbReference type="EMBL" id="AF233440">
    <property type="protein sequence ID" value="AAK06926.1"/>
    <property type="molecule type" value="Genomic_DNA"/>
</dbReference>